<dbReference type="PROSITE" id="PS51387">
    <property type="entry name" value="FAD_PCMH"/>
    <property type="match status" value="1"/>
</dbReference>
<dbReference type="SUPFAM" id="SSF56176">
    <property type="entry name" value="FAD-binding/transporter-associated domain-like"/>
    <property type="match status" value="1"/>
</dbReference>
<organism evidence="7 8">
    <name type="scientific">Staphylotrichum tortipilum</name>
    <dbReference type="NCBI Taxonomy" id="2831512"/>
    <lineage>
        <taxon>Eukaryota</taxon>
        <taxon>Fungi</taxon>
        <taxon>Dikarya</taxon>
        <taxon>Ascomycota</taxon>
        <taxon>Pezizomycotina</taxon>
        <taxon>Sordariomycetes</taxon>
        <taxon>Sordariomycetidae</taxon>
        <taxon>Sordariales</taxon>
        <taxon>Chaetomiaceae</taxon>
        <taxon>Staphylotrichum</taxon>
    </lineage>
</organism>
<dbReference type="GO" id="GO:0016491">
    <property type="term" value="F:oxidoreductase activity"/>
    <property type="evidence" value="ECO:0007669"/>
    <property type="project" value="UniProtKB-KW"/>
</dbReference>
<comment type="caution">
    <text evidence="7">The sequence shown here is derived from an EMBL/GenBank/DDBJ whole genome shotgun (WGS) entry which is preliminary data.</text>
</comment>
<dbReference type="EMBL" id="MU855798">
    <property type="protein sequence ID" value="KAK3899337.1"/>
    <property type="molecule type" value="Genomic_DNA"/>
</dbReference>
<keyword evidence="3" id="KW-0274">FAD</keyword>
<evidence type="ECO:0000259" key="6">
    <source>
        <dbReference type="PROSITE" id="PS51387"/>
    </source>
</evidence>
<dbReference type="AlphaFoldDB" id="A0AAN6MFN2"/>
<sequence length="499" mass="53091">MGFPWAILSCASTVYAAGAGTCCSRLSEELGTKVSFLSQPAYNGTESSYWSLQEAGLKPGCILHPSTPKDVSQAVSIIAATDGCNMAVKGQGHAPGAGFANIDGGVTIDMAGLNTTVLSPDRSVLGVGAGAAWLQVYQYLDPYNVSVAGGRNGLVGVGGLTLGGGISHFSPRVGWACDNVVNFEVVLADGTLANANQNSHSDLYRALKGGANNFGLVTRFDLETFPQGDISVSTFVNNVSKRGPVLSAFTDIISSPKFDVSVSLLVSFLYNSKSKAWTISNSAVYTQPVLHPPVFDQLAAVPSISNTSRITSVASLADEAPTSPLNWLFATAAFKPSAEFMLETFEILNNILYSFNPQGGVVWDIAFEPLPSVMLSHAAKTGGNVLGLQSDEGNSYIMLISALWLDSASNTAVEEVSREVLSVIESRAKAEGLLRKFQYINYAAPYQAPLASYGAENFEFLKRVSRKYDPQAFFQHRVPGGFKLVEQSQQELGVSNEEN</sequence>
<comment type="similarity">
    <text evidence="1">Belongs to the oxygen-dependent FAD-linked oxidoreductase family.</text>
</comment>
<accession>A0AAN6MFN2</accession>
<feature type="domain" description="FAD-binding PCMH-type" evidence="6">
    <location>
        <begin position="55"/>
        <end position="227"/>
    </location>
</feature>
<dbReference type="PANTHER" id="PTHR42973">
    <property type="entry name" value="BINDING OXIDOREDUCTASE, PUTATIVE (AFU_ORTHOLOGUE AFUA_1G17690)-RELATED"/>
    <property type="match status" value="1"/>
</dbReference>
<dbReference type="Gene3D" id="3.30.465.10">
    <property type="match status" value="1"/>
</dbReference>
<dbReference type="InterPro" id="IPR006093">
    <property type="entry name" value="Oxy_OxRdtase_FAD_BS"/>
</dbReference>
<evidence type="ECO:0000313" key="8">
    <source>
        <dbReference type="Proteomes" id="UP001303889"/>
    </source>
</evidence>
<feature type="chain" id="PRO_5042937229" evidence="5">
    <location>
        <begin position="17"/>
        <end position="499"/>
    </location>
</feature>
<evidence type="ECO:0000313" key="7">
    <source>
        <dbReference type="EMBL" id="KAK3899337.1"/>
    </source>
</evidence>
<gene>
    <name evidence="7" type="ORF">C8A05DRAFT_46564</name>
</gene>
<evidence type="ECO:0000256" key="1">
    <source>
        <dbReference type="ARBA" id="ARBA00005466"/>
    </source>
</evidence>
<evidence type="ECO:0000256" key="5">
    <source>
        <dbReference type="SAM" id="SignalP"/>
    </source>
</evidence>
<feature type="signal peptide" evidence="5">
    <location>
        <begin position="1"/>
        <end position="16"/>
    </location>
</feature>
<evidence type="ECO:0000256" key="4">
    <source>
        <dbReference type="ARBA" id="ARBA00023002"/>
    </source>
</evidence>
<dbReference type="PROSITE" id="PS00862">
    <property type="entry name" value="OX2_COVAL_FAD"/>
    <property type="match status" value="1"/>
</dbReference>
<dbReference type="InterPro" id="IPR036318">
    <property type="entry name" value="FAD-bd_PCMH-like_sf"/>
</dbReference>
<dbReference type="InterPro" id="IPR050416">
    <property type="entry name" value="FAD-linked_Oxidoreductase"/>
</dbReference>
<keyword evidence="8" id="KW-1185">Reference proteome</keyword>
<dbReference type="PANTHER" id="PTHR42973:SF22">
    <property type="entry name" value="FAD-BINDING PCMH-TYPE DOMAIN-CONTAINING PROTEIN-RELATED"/>
    <property type="match status" value="1"/>
</dbReference>
<protein>
    <submittedName>
        <fullName evidence="7">FAD-binding domain-containing protein</fullName>
    </submittedName>
</protein>
<dbReference type="GO" id="GO:0071949">
    <property type="term" value="F:FAD binding"/>
    <property type="evidence" value="ECO:0007669"/>
    <property type="project" value="InterPro"/>
</dbReference>
<dbReference type="InterPro" id="IPR016169">
    <property type="entry name" value="FAD-bd_PCMH_sub2"/>
</dbReference>
<evidence type="ECO:0000256" key="3">
    <source>
        <dbReference type="ARBA" id="ARBA00022827"/>
    </source>
</evidence>
<dbReference type="InterPro" id="IPR006094">
    <property type="entry name" value="Oxid_FAD_bind_N"/>
</dbReference>
<dbReference type="InterPro" id="IPR016166">
    <property type="entry name" value="FAD-bd_PCMH"/>
</dbReference>
<reference evidence="7" key="2">
    <citation type="submission" date="2023-05" db="EMBL/GenBank/DDBJ databases">
        <authorList>
            <consortium name="Lawrence Berkeley National Laboratory"/>
            <person name="Steindorff A."/>
            <person name="Hensen N."/>
            <person name="Bonometti L."/>
            <person name="Westerberg I."/>
            <person name="Brannstrom I.O."/>
            <person name="Guillou S."/>
            <person name="Cros-Aarteil S."/>
            <person name="Calhoun S."/>
            <person name="Haridas S."/>
            <person name="Kuo A."/>
            <person name="Mondo S."/>
            <person name="Pangilinan J."/>
            <person name="Riley R."/>
            <person name="Labutti K."/>
            <person name="Andreopoulos B."/>
            <person name="Lipzen A."/>
            <person name="Chen C."/>
            <person name="Yanf M."/>
            <person name="Daum C."/>
            <person name="Ng V."/>
            <person name="Clum A."/>
            <person name="Ohm R."/>
            <person name="Martin F."/>
            <person name="Silar P."/>
            <person name="Natvig D."/>
            <person name="Lalanne C."/>
            <person name="Gautier V."/>
            <person name="Ament-Velasquez S.L."/>
            <person name="Kruys A."/>
            <person name="Hutchinson M.I."/>
            <person name="Powell A.J."/>
            <person name="Barry K."/>
            <person name="Miller A.N."/>
            <person name="Grigoriev I.V."/>
            <person name="Debuchy R."/>
            <person name="Gladieux P."/>
            <person name="Thoren M.H."/>
            <person name="Johannesson H."/>
        </authorList>
    </citation>
    <scope>NUCLEOTIDE SEQUENCE</scope>
    <source>
        <strain evidence="7">CBS 103.79</strain>
    </source>
</reference>
<reference evidence="7" key="1">
    <citation type="journal article" date="2023" name="Mol. Phylogenet. Evol.">
        <title>Genome-scale phylogeny and comparative genomics of the fungal order Sordariales.</title>
        <authorList>
            <person name="Hensen N."/>
            <person name="Bonometti L."/>
            <person name="Westerberg I."/>
            <person name="Brannstrom I.O."/>
            <person name="Guillou S."/>
            <person name="Cros-Aarteil S."/>
            <person name="Calhoun S."/>
            <person name="Haridas S."/>
            <person name="Kuo A."/>
            <person name="Mondo S."/>
            <person name="Pangilinan J."/>
            <person name="Riley R."/>
            <person name="LaButti K."/>
            <person name="Andreopoulos B."/>
            <person name="Lipzen A."/>
            <person name="Chen C."/>
            <person name="Yan M."/>
            <person name="Daum C."/>
            <person name="Ng V."/>
            <person name="Clum A."/>
            <person name="Steindorff A."/>
            <person name="Ohm R.A."/>
            <person name="Martin F."/>
            <person name="Silar P."/>
            <person name="Natvig D.O."/>
            <person name="Lalanne C."/>
            <person name="Gautier V."/>
            <person name="Ament-Velasquez S.L."/>
            <person name="Kruys A."/>
            <person name="Hutchinson M.I."/>
            <person name="Powell A.J."/>
            <person name="Barry K."/>
            <person name="Miller A.N."/>
            <person name="Grigoriev I.V."/>
            <person name="Debuchy R."/>
            <person name="Gladieux P."/>
            <person name="Hiltunen Thoren M."/>
            <person name="Johannesson H."/>
        </authorList>
    </citation>
    <scope>NUCLEOTIDE SEQUENCE</scope>
    <source>
        <strain evidence="7">CBS 103.79</strain>
    </source>
</reference>
<proteinExistence type="inferred from homology"/>
<keyword evidence="4" id="KW-0560">Oxidoreductase</keyword>
<dbReference type="Pfam" id="PF01565">
    <property type="entry name" value="FAD_binding_4"/>
    <property type="match status" value="1"/>
</dbReference>
<keyword evidence="2" id="KW-0285">Flavoprotein</keyword>
<dbReference type="Proteomes" id="UP001303889">
    <property type="component" value="Unassembled WGS sequence"/>
</dbReference>
<evidence type="ECO:0000256" key="2">
    <source>
        <dbReference type="ARBA" id="ARBA00022630"/>
    </source>
</evidence>
<name>A0AAN6MFN2_9PEZI</name>
<keyword evidence="5" id="KW-0732">Signal</keyword>